<dbReference type="SUPFAM" id="SSF103481">
    <property type="entry name" value="Multidrug resistance efflux transporter EmrE"/>
    <property type="match status" value="2"/>
</dbReference>
<evidence type="ECO:0000256" key="6">
    <source>
        <dbReference type="RuleBase" id="RU363077"/>
    </source>
</evidence>
<keyword evidence="9" id="KW-1185">Reference proteome</keyword>
<evidence type="ECO:0000256" key="5">
    <source>
        <dbReference type="ARBA" id="ARBA00023136"/>
    </source>
</evidence>
<dbReference type="EMBL" id="JBJXBP010000002">
    <property type="protein sequence ID" value="KAL3846049.1"/>
    <property type="molecule type" value="Genomic_DNA"/>
</dbReference>
<evidence type="ECO:0000313" key="8">
    <source>
        <dbReference type="EMBL" id="KAL3846049.1"/>
    </source>
</evidence>
<feature type="domain" description="EamA" evidence="7">
    <location>
        <begin position="13"/>
        <end position="152"/>
    </location>
</feature>
<dbReference type="Proteomes" id="UP001634393">
    <property type="component" value="Unassembled WGS sequence"/>
</dbReference>
<feature type="transmembrane region" description="Helical" evidence="6">
    <location>
        <begin position="12"/>
        <end position="33"/>
    </location>
</feature>
<gene>
    <name evidence="8" type="ORF">ACJIZ3_003452</name>
</gene>
<feature type="transmembrane region" description="Helical" evidence="6">
    <location>
        <begin position="277"/>
        <end position="296"/>
    </location>
</feature>
<evidence type="ECO:0000256" key="1">
    <source>
        <dbReference type="ARBA" id="ARBA00004141"/>
    </source>
</evidence>
<evidence type="ECO:0000256" key="2">
    <source>
        <dbReference type="ARBA" id="ARBA00007635"/>
    </source>
</evidence>
<name>A0ABD3U9A1_9LAMI</name>
<dbReference type="PANTHER" id="PTHR31218">
    <property type="entry name" value="WAT1-RELATED PROTEIN"/>
    <property type="match status" value="1"/>
</dbReference>
<protein>
    <recommendedName>
        <fullName evidence="6">WAT1-related protein</fullName>
    </recommendedName>
</protein>
<evidence type="ECO:0000256" key="3">
    <source>
        <dbReference type="ARBA" id="ARBA00022692"/>
    </source>
</evidence>
<dbReference type="InterPro" id="IPR000620">
    <property type="entry name" value="EamA_dom"/>
</dbReference>
<accession>A0ABD3U9A1</accession>
<reference evidence="8 9" key="1">
    <citation type="submission" date="2024-12" db="EMBL/GenBank/DDBJ databases">
        <title>The unique morphological basis and parallel evolutionary history of personate flowers in Penstemon.</title>
        <authorList>
            <person name="Depatie T.H."/>
            <person name="Wessinger C.A."/>
        </authorList>
    </citation>
    <scope>NUCLEOTIDE SEQUENCE [LARGE SCALE GENOMIC DNA]</scope>
    <source>
        <strain evidence="8">WTNN_2</strain>
        <tissue evidence="8">Leaf</tissue>
    </source>
</reference>
<keyword evidence="5 6" id="KW-0472">Membrane</keyword>
<dbReference type="AlphaFoldDB" id="A0ABD3U9A1"/>
<evidence type="ECO:0000259" key="7">
    <source>
        <dbReference type="Pfam" id="PF00892"/>
    </source>
</evidence>
<feature type="transmembrane region" description="Helical" evidence="6">
    <location>
        <begin position="212"/>
        <end position="231"/>
    </location>
</feature>
<dbReference type="GO" id="GO:0016020">
    <property type="term" value="C:membrane"/>
    <property type="evidence" value="ECO:0007669"/>
    <property type="project" value="UniProtKB-SubCell"/>
</dbReference>
<organism evidence="8 9">
    <name type="scientific">Penstemon smallii</name>
    <dbReference type="NCBI Taxonomy" id="265156"/>
    <lineage>
        <taxon>Eukaryota</taxon>
        <taxon>Viridiplantae</taxon>
        <taxon>Streptophyta</taxon>
        <taxon>Embryophyta</taxon>
        <taxon>Tracheophyta</taxon>
        <taxon>Spermatophyta</taxon>
        <taxon>Magnoliopsida</taxon>
        <taxon>eudicotyledons</taxon>
        <taxon>Gunneridae</taxon>
        <taxon>Pentapetalae</taxon>
        <taxon>asterids</taxon>
        <taxon>lamiids</taxon>
        <taxon>Lamiales</taxon>
        <taxon>Plantaginaceae</taxon>
        <taxon>Cheloneae</taxon>
        <taxon>Penstemon</taxon>
    </lineage>
</organism>
<feature type="transmembrane region" description="Helical" evidence="6">
    <location>
        <begin position="251"/>
        <end position="270"/>
    </location>
</feature>
<dbReference type="Pfam" id="PF00892">
    <property type="entry name" value="EamA"/>
    <property type="match status" value="2"/>
</dbReference>
<proteinExistence type="inferred from homology"/>
<keyword evidence="4 6" id="KW-1133">Transmembrane helix</keyword>
<comment type="similarity">
    <text evidence="2 6">Belongs to the drug/metabolite transporter (DMT) superfamily. Plant drug/metabolite exporter (P-DME) (TC 2.A.7.4) family.</text>
</comment>
<sequence length="374" mass="41129">MEVKRWLMDARVALGMLMVQVISAGGQILSRVILKDGTFVFAIVTYRHIIAAISVAPFAFYYERGVVKKLNFAIFFWLFMVALTGISVAMGLFYYGLKDTTATYATNFLNLIPIVTFLFSIILRIEKLGLHTRAGKTRTLGAILCLAGALTIGLYKGQSFHIIHHSNNEVKNTDQTLQNKARGTLFLVGSCLSYGMWFILQVKLFKVFPYKYWATMMSCIIASVQGAIIGLCIDRRPKVWRLGWNMELLTIVYSGVLATALSFYLISLAITQRGPTYPSMFNPLSLILVAIAEALFLGQSILVGSLIGMVLIIVGLYSFLWGNNMDIMKQRNAPPLPLKLETAAAATTAAATSNGEVLQSSSATVVPAAPPLRD</sequence>
<feature type="domain" description="EamA" evidence="7">
    <location>
        <begin position="182"/>
        <end position="318"/>
    </location>
</feature>
<feature type="transmembrane region" description="Helical" evidence="6">
    <location>
        <begin position="302"/>
        <end position="321"/>
    </location>
</feature>
<feature type="transmembrane region" description="Helical" evidence="6">
    <location>
        <begin position="181"/>
        <end position="200"/>
    </location>
</feature>
<feature type="transmembrane region" description="Helical" evidence="6">
    <location>
        <begin position="108"/>
        <end position="125"/>
    </location>
</feature>
<comment type="caution">
    <text evidence="8">The sequence shown here is derived from an EMBL/GenBank/DDBJ whole genome shotgun (WGS) entry which is preliminary data.</text>
</comment>
<feature type="transmembrane region" description="Helical" evidence="6">
    <location>
        <begin position="74"/>
        <end position="96"/>
    </location>
</feature>
<feature type="transmembrane region" description="Helical" evidence="6">
    <location>
        <begin position="137"/>
        <end position="155"/>
    </location>
</feature>
<dbReference type="InterPro" id="IPR037185">
    <property type="entry name" value="EmrE-like"/>
</dbReference>
<keyword evidence="3 6" id="KW-0812">Transmembrane</keyword>
<dbReference type="InterPro" id="IPR030184">
    <property type="entry name" value="WAT1-related"/>
</dbReference>
<evidence type="ECO:0000256" key="4">
    <source>
        <dbReference type="ARBA" id="ARBA00022989"/>
    </source>
</evidence>
<evidence type="ECO:0000313" key="9">
    <source>
        <dbReference type="Proteomes" id="UP001634393"/>
    </source>
</evidence>
<comment type="subcellular location">
    <subcellularLocation>
        <location evidence="1 6">Membrane</location>
        <topology evidence="1 6">Multi-pass membrane protein</topology>
    </subcellularLocation>
</comment>
<feature type="transmembrane region" description="Helical" evidence="6">
    <location>
        <begin position="39"/>
        <end position="62"/>
    </location>
</feature>